<organism evidence="2 3">
    <name type="scientific">Viridothelium virens</name>
    <name type="common">Speckled blister lichen</name>
    <name type="synonym">Trypethelium virens</name>
    <dbReference type="NCBI Taxonomy" id="1048519"/>
    <lineage>
        <taxon>Eukaryota</taxon>
        <taxon>Fungi</taxon>
        <taxon>Dikarya</taxon>
        <taxon>Ascomycota</taxon>
        <taxon>Pezizomycotina</taxon>
        <taxon>Dothideomycetes</taxon>
        <taxon>Dothideomycetes incertae sedis</taxon>
        <taxon>Trypetheliales</taxon>
        <taxon>Trypetheliaceae</taxon>
        <taxon>Viridothelium</taxon>
    </lineage>
</organism>
<evidence type="ECO:0000256" key="1">
    <source>
        <dbReference type="SAM" id="MobiDB-lite"/>
    </source>
</evidence>
<feature type="region of interest" description="Disordered" evidence="1">
    <location>
        <begin position="155"/>
        <end position="174"/>
    </location>
</feature>
<keyword evidence="3" id="KW-1185">Reference proteome</keyword>
<reference evidence="2" key="1">
    <citation type="journal article" date="2020" name="Stud. Mycol.">
        <title>101 Dothideomycetes genomes: a test case for predicting lifestyles and emergence of pathogens.</title>
        <authorList>
            <person name="Haridas S."/>
            <person name="Albert R."/>
            <person name="Binder M."/>
            <person name="Bloem J."/>
            <person name="Labutti K."/>
            <person name="Salamov A."/>
            <person name="Andreopoulos B."/>
            <person name="Baker S."/>
            <person name="Barry K."/>
            <person name="Bills G."/>
            <person name="Bluhm B."/>
            <person name="Cannon C."/>
            <person name="Castanera R."/>
            <person name="Culley D."/>
            <person name="Daum C."/>
            <person name="Ezra D."/>
            <person name="Gonzalez J."/>
            <person name="Henrissat B."/>
            <person name="Kuo A."/>
            <person name="Liang C."/>
            <person name="Lipzen A."/>
            <person name="Lutzoni F."/>
            <person name="Magnuson J."/>
            <person name="Mondo S."/>
            <person name="Nolan M."/>
            <person name="Ohm R."/>
            <person name="Pangilinan J."/>
            <person name="Park H.-J."/>
            <person name="Ramirez L."/>
            <person name="Alfaro M."/>
            <person name="Sun H."/>
            <person name="Tritt A."/>
            <person name="Yoshinaga Y."/>
            <person name="Zwiers L.-H."/>
            <person name="Turgeon B."/>
            <person name="Goodwin S."/>
            <person name="Spatafora J."/>
            <person name="Crous P."/>
            <person name="Grigoriev I."/>
        </authorList>
    </citation>
    <scope>NUCLEOTIDE SEQUENCE</scope>
    <source>
        <strain evidence="2">Tuck. ex Michener</strain>
    </source>
</reference>
<dbReference type="AlphaFoldDB" id="A0A6A6GVV6"/>
<accession>A0A6A6GVV6</accession>
<protein>
    <submittedName>
        <fullName evidence="2">Uncharacterized protein</fullName>
    </submittedName>
</protein>
<dbReference type="EMBL" id="ML991852">
    <property type="protein sequence ID" value="KAF2229847.1"/>
    <property type="molecule type" value="Genomic_DNA"/>
</dbReference>
<sequence length="340" mass="38362">MSNTNPMELPHNPSSWGKAISENNLLGKTIFDLENSKSGSAIEYKQFLLLRTLWTQQLREDFSSRADIRAKWFTASSESKADDMLLKDVKVSKMWKRYLLSFQGGHRGANAVEDPDLGTFSLVRYYQQAVLGLTSSNESQKTQYYYTRSAAKSIQASRGNPQTPTPAEKGGLSSTLGRLDINAVESPPWPSAESRMSSYSLQARETALPLAPTEDEQIVNTALILFLTAVTMHFTGKVDWTLERRAFRVRRREGKEKIFEARVDGILRQRSNTNSVLAIVEVKPFERHKYSPIRMQEAAQMAAWICESSGTSMDNPNTTSQAGLQRYVTECLDYRTYTKA</sequence>
<gene>
    <name evidence="2" type="ORF">EV356DRAFT_510033</name>
</gene>
<evidence type="ECO:0000313" key="3">
    <source>
        <dbReference type="Proteomes" id="UP000800092"/>
    </source>
</evidence>
<dbReference type="Proteomes" id="UP000800092">
    <property type="component" value="Unassembled WGS sequence"/>
</dbReference>
<proteinExistence type="predicted"/>
<name>A0A6A6GVV6_VIRVR</name>
<dbReference type="OrthoDB" id="3508621at2759"/>
<evidence type="ECO:0000313" key="2">
    <source>
        <dbReference type="EMBL" id="KAF2229847.1"/>
    </source>
</evidence>